<feature type="domain" description="Amidase" evidence="3">
    <location>
        <begin position="39"/>
        <end position="440"/>
    </location>
</feature>
<protein>
    <recommendedName>
        <fullName evidence="2">Indoleacetamide hydrolase</fullName>
    </recommendedName>
</protein>
<dbReference type="EMBL" id="WXFA01000007">
    <property type="protein sequence ID" value="MBM3091851.1"/>
    <property type="molecule type" value="Genomic_DNA"/>
</dbReference>
<accession>A0AAW4FLC2</accession>
<dbReference type="PROSITE" id="PS00571">
    <property type="entry name" value="AMIDASES"/>
    <property type="match status" value="1"/>
</dbReference>
<dbReference type="AlphaFoldDB" id="A0AAW4FLC2"/>
<evidence type="ECO:0000256" key="1">
    <source>
        <dbReference type="ARBA" id="ARBA00003871"/>
    </source>
</evidence>
<evidence type="ECO:0000259" key="3">
    <source>
        <dbReference type="Pfam" id="PF01425"/>
    </source>
</evidence>
<organism evidence="4 5">
    <name type="scientific">Ensifer canadensis</name>
    <dbReference type="NCBI Taxonomy" id="555315"/>
    <lineage>
        <taxon>Bacteria</taxon>
        <taxon>Pseudomonadati</taxon>
        <taxon>Pseudomonadota</taxon>
        <taxon>Alphaproteobacteria</taxon>
        <taxon>Hyphomicrobiales</taxon>
        <taxon>Rhizobiaceae</taxon>
        <taxon>Sinorhizobium/Ensifer group</taxon>
        <taxon>Ensifer</taxon>
    </lineage>
</organism>
<dbReference type="SUPFAM" id="SSF75304">
    <property type="entry name" value="Amidase signature (AS) enzymes"/>
    <property type="match status" value="1"/>
</dbReference>
<keyword evidence="5" id="KW-1185">Reference proteome</keyword>
<evidence type="ECO:0000256" key="2">
    <source>
        <dbReference type="ARBA" id="ARBA00021874"/>
    </source>
</evidence>
<dbReference type="InterPro" id="IPR020556">
    <property type="entry name" value="Amidase_CS"/>
</dbReference>
<gene>
    <name evidence="4" type="ORF">GFB56_13625</name>
</gene>
<sequence length="464" mass="49198">MPTHIEADRGRPSIGRLLAELAAGAISPVDVIDDAICYARNCQAEVNAFAEIDEVGARHAASHGERRYGERQARPLEGIAIAVKDMIDTGGISTRYGSIVHMDHVPGNDAEVVRVLKDNGAIVVGKTTTHEFAWGVTTSSKAFGDTLNPHDHSRIPGGSSGGMAAAVAYGAVRAGLGTDTGGSVRIPAALCGVVGFKPTYGRLPLAGVFPLAISLDHIGLLGQTVEDVARVCRPLGIDSESGHSPRRKRIGIFRQVGKVPLASGVAESFDTACAALRSEHDLVELDGADLFARCFASFAGIVLSEGGAVHFRRHDLAFITKHYEQETASRLKLAAAVELAEYADCQETRRRFTEDIERVIAQFDVLITPTCPCIAPRIGAEEVTIGHWNGSIREALMTYTAPFNLAGLPAISLPIQVCRNDGLPVGLQIIAKRGCDEDLLAAATEIEGLLTRRGSPAPCSKEGS</sequence>
<dbReference type="InterPro" id="IPR000120">
    <property type="entry name" value="Amidase"/>
</dbReference>
<comment type="caution">
    <text evidence="4">The sequence shown here is derived from an EMBL/GenBank/DDBJ whole genome shotgun (WGS) entry which is preliminary data.</text>
</comment>
<name>A0AAW4FLC2_9HYPH</name>
<dbReference type="PANTHER" id="PTHR11895:SF67">
    <property type="entry name" value="AMIDASE DOMAIN-CONTAINING PROTEIN"/>
    <property type="match status" value="1"/>
</dbReference>
<comment type="function">
    <text evidence="1">Hydrolyzes indole-3-acetamide (IAM) into indole-3-acetic acid (IAA).</text>
</comment>
<evidence type="ECO:0000313" key="4">
    <source>
        <dbReference type="EMBL" id="MBM3091851.1"/>
    </source>
</evidence>
<reference evidence="4 5" key="1">
    <citation type="submission" date="2020-01" db="EMBL/GenBank/DDBJ databases">
        <title>Draft genome assembly of Ensifer adhaerens T173.</title>
        <authorList>
            <person name="Craig J.E."/>
            <person name="Stinchcombe J.R."/>
        </authorList>
    </citation>
    <scope>NUCLEOTIDE SEQUENCE [LARGE SCALE GENOMIC DNA]</scope>
    <source>
        <strain evidence="4 5">T173</strain>
    </source>
</reference>
<proteinExistence type="predicted"/>
<dbReference type="Proteomes" id="UP000744980">
    <property type="component" value="Unassembled WGS sequence"/>
</dbReference>
<dbReference type="PANTHER" id="PTHR11895">
    <property type="entry name" value="TRANSAMIDASE"/>
    <property type="match status" value="1"/>
</dbReference>
<dbReference type="InterPro" id="IPR036928">
    <property type="entry name" value="AS_sf"/>
</dbReference>
<dbReference type="RefSeq" id="WP_113567489.1">
    <property type="nucleotide sequence ID" value="NZ_CP083371.1"/>
</dbReference>
<dbReference type="Pfam" id="PF01425">
    <property type="entry name" value="Amidase"/>
    <property type="match status" value="1"/>
</dbReference>
<dbReference type="InterPro" id="IPR023631">
    <property type="entry name" value="Amidase_dom"/>
</dbReference>
<dbReference type="Gene3D" id="3.90.1300.10">
    <property type="entry name" value="Amidase signature (AS) domain"/>
    <property type="match status" value="1"/>
</dbReference>
<dbReference type="GO" id="GO:0003824">
    <property type="term" value="F:catalytic activity"/>
    <property type="evidence" value="ECO:0007669"/>
    <property type="project" value="InterPro"/>
</dbReference>
<evidence type="ECO:0000313" key="5">
    <source>
        <dbReference type="Proteomes" id="UP000744980"/>
    </source>
</evidence>